<sequence length="472" mass="53241">MSAGFLNEFYNEILDSLDVGIHIVDREGNTVFYNAAMGRLERLDPVAVIGRNLLEVFPSLNRETSTIFRVLKTGEAIVDRVQTYFNYRGQRITTINTTLPLKKGNKIMGAVEIAKDITKLREMSEKVVFLQDSTKIKVSREMPHPFTRFTFEDIIGESPAITKAINMARKAAMTSSSVLIFGETGTGKELFAQSIHNASPRKGRPFIAQNCAALPESLLEGILFGTVKGGFTGAVDRPGLFEQADGGTLLLDEINSMGINLQAKLLRVLQEGCVRRVGDTRTIPVDVRVIATTNEDPLQAVEKGVIRKDLFFRLGVVCVKIPPLRERKEDIILLTRHFIDKFNKKLSRNVVDISPAVKRIFMEYDWPGNVRELENAVEGSMNMIGDESFIEEEHLPFYITDYMGRKSEKTGADLHAFVQSEEYSLDEILNKIEREIINRTIKECNGNVTKAAGRLKVKRQTLRYRMKKLNME</sequence>
<dbReference type="InterPro" id="IPR013656">
    <property type="entry name" value="PAS_4"/>
</dbReference>
<dbReference type="Gene3D" id="3.40.50.300">
    <property type="entry name" value="P-loop containing nucleotide triphosphate hydrolases"/>
    <property type="match status" value="1"/>
</dbReference>
<dbReference type="PANTHER" id="PTHR32071:SF74">
    <property type="entry name" value="TRANSCRIPTIONAL ACTIVATOR ROCR"/>
    <property type="match status" value="1"/>
</dbReference>
<organism evidence="8 9">
    <name type="scientific">Thermosediminibacter litoriperuensis</name>
    <dbReference type="NCBI Taxonomy" id="291989"/>
    <lineage>
        <taxon>Bacteria</taxon>
        <taxon>Bacillati</taxon>
        <taxon>Bacillota</taxon>
        <taxon>Clostridia</taxon>
        <taxon>Thermosediminibacterales</taxon>
        <taxon>Thermosediminibacteraceae</taxon>
        <taxon>Thermosediminibacter</taxon>
    </lineage>
</organism>
<dbReference type="Gene3D" id="1.10.8.60">
    <property type="match status" value="1"/>
</dbReference>
<evidence type="ECO:0000259" key="7">
    <source>
        <dbReference type="PROSITE" id="PS50112"/>
    </source>
</evidence>
<dbReference type="Pfam" id="PF08448">
    <property type="entry name" value="PAS_4"/>
    <property type="match status" value="1"/>
</dbReference>
<dbReference type="InterPro" id="IPR058031">
    <property type="entry name" value="AAA_lid_NorR"/>
</dbReference>
<dbReference type="InterPro" id="IPR025943">
    <property type="entry name" value="Sigma_54_int_dom_ATP-bd_2"/>
</dbReference>
<dbReference type="Gene3D" id="3.30.450.20">
    <property type="entry name" value="PAS domain"/>
    <property type="match status" value="1"/>
</dbReference>
<dbReference type="PROSITE" id="PS50045">
    <property type="entry name" value="SIGMA54_INTERACT_4"/>
    <property type="match status" value="1"/>
</dbReference>
<keyword evidence="4" id="KW-0238">DNA-binding</keyword>
<dbReference type="SUPFAM" id="SSF46689">
    <property type="entry name" value="Homeodomain-like"/>
    <property type="match status" value="1"/>
</dbReference>
<dbReference type="RefSeq" id="WP_148866055.1">
    <property type="nucleotide sequence ID" value="NZ_VNHO01000003.1"/>
</dbReference>
<dbReference type="InterPro" id="IPR002078">
    <property type="entry name" value="Sigma_54_int"/>
</dbReference>
<dbReference type="Pfam" id="PF02954">
    <property type="entry name" value="HTH_8"/>
    <property type="match status" value="1"/>
</dbReference>
<dbReference type="InterPro" id="IPR000014">
    <property type="entry name" value="PAS"/>
</dbReference>
<dbReference type="InterPro" id="IPR035965">
    <property type="entry name" value="PAS-like_dom_sf"/>
</dbReference>
<evidence type="ECO:0000313" key="9">
    <source>
        <dbReference type="Proteomes" id="UP000322294"/>
    </source>
</evidence>
<feature type="domain" description="PAS" evidence="7">
    <location>
        <begin position="6"/>
        <end position="54"/>
    </location>
</feature>
<dbReference type="InterPro" id="IPR002197">
    <property type="entry name" value="HTH_Fis"/>
</dbReference>
<dbReference type="SUPFAM" id="SSF52540">
    <property type="entry name" value="P-loop containing nucleoside triphosphate hydrolases"/>
    <property type="match status" value="1"/>
</dbReference>
<dbReference type="CDD" id="cd00130">
    <property type="entry name" value="PAS"/>
    <property type="match status" value="1"/>
</dbReference>
<dbReference type="Pfam" id="PF25601">
    <property type="entry name" value="AAA_lid_14"/>
    <property type="match status" value="1"/>
</dbReference>
<evidence type="ECO:0000259" key="6">
    <source>
        <dbReference type="PROSITE" id="PS50045"/>
    </source>
</evidence>
<keyword evidence="3" id="KW-0805">Transcription regulation</keyword>
<dbReference type="InterPro" id="IPR003593">
    <property type="entry name" value="AAA+_ATPase"/>
</dbReference>
<dbReference type="PROSITE" id="PS00688">
    <property type="entry name" value="SIGMA54_INTERACT_3"/>
    <property type="match status" value="1"/>
</dbReference>
<proteinExistence type="predicted"/>
<dbReference type="AlphaFoldDB" id="A0A5S5AYZ9"/>
<evidence type="ECO:0000256" key="1">
    <source>
        <dbReference type="ARBA" id="ARBA00022741"/>
    </source>
</evidence>
<dbReference type="CDD" id="cd00009">
    <property type="entry name" value="AAA"/>
    <property type="match status" value="1"/>
</dbReference>
<evidence type="ECO:0000313" key="8">
    <source>
        <dbReference type="EMBL" id="TYP58505.1"/>
    </source>
</evidence>
<dbReference type="SMART" id="SM00382">
    <property type="entry name" value="AAA"/>
    <property type="match status" value="1"/>
</dbReference>
<keyword evidence="1" id="KW-0547">Nucleotide-binding</keyword>
<evidence type="ECO:0000256" key="5">
    <source>
        <dbReference type="ARBA" id="ARBA00023163"/>
    </source>
</evidence>
<dbReference type="SMART" id="SM00091">
    <property type="entry name" value="PAS"/>
    <property type="match status" value="1"/>
</dbReference>
<evidence type="ECO:0000256" key="2">
    <source>
        <dbReference type="ARBA" id="ARBA00022840"/>
    </source>
</evidence>
<dbReference type="InterPro" id="IPR009057">
    <property type="entry name" value="Homeodomain-like_sf"/>
</dbReference>
<dbReference type="GO" id="GO:0006355">
    <property type="term" value="P:regulation of DNA-templated transcription"/>
    <property type="evidence" value="ECO:0007669"/>
    <property type="project" value="InterPro"/>
</dbReference>
<dbReference type="PRINTS" id="PR01590">
    <property type="entry name" value="HTHFIS"/>
</dbReference>
<dbReference type="NCBIfam" id="TIGR00229">
    <property type="entry name" value="sensory_box"/>
    <property type="match status" value="1"/>
</dbReference>
<dbReference type="SUPFAM" id="SSF55785">
    <property type="entry name" value="PYP-like sensor domain (PAS domain)"/>
    <property type="match status" value="1"/>
</dbReference>
<gene>
    <name evidence="8" type="ORF">LZ11_00350</name>
</gene>
<dbReference type="InterPro" id="IPR025662">
    <property type="entry name" value="Sigma_54_int_dom_ATP-bd_1"/>
</dbReference>
<evidence type="ECO:0000256" key="3">
    <source>
        <dbReference type="ARBA" id="ARBA00023015"/>
    </source>
</evidence>
<dbReference type="Proteomes" id="UP000322294">
    <property type="component" value="Unassembled WGS sequence"/>
</dbReference>
<name>A0A5S5AYZ9_9FIRM</name>
<keyword evidence="9" id="KW-1185">Reference proteome</keyword>
<dbReference type="InterPro" id="IPR025944">
    <property type="entry name" value="Sigma_54_int_dom_CS"/>
</dbReference>
<keyword evidence="2" id="KW-0067">ATP-binding</keyword>
<dbReference type="InterPro" id="IPR027417">
    <property type="entry name" value="P-loop_NTPase"/>
</dbReference>
<dbReference type="PROSITE" id="PS00675">
    <property type="entry name" value="SIGMA54_INTERACT_1"/>
    <property type="match status" value="1"/>
</dbReference>
<dbReference type="PANTHER" id="PTHR32071">
    <property type="entry name" value="TRANSCRIPTIONAL REGULATORY PROTEIN"/>
    <property type="match status" value="1"/>
</dbReference>
<dbReference type="OrthoDB" id="9803970at2"/>
<dbReference type="GO" id="GO:0043565">
    <property type="term" value="F:sequence-specific DNA binding"/>
    <property type="evidence" value="ECO:0007669"/>
    <property type="project" value="InterPro"/>
</dbReference>
<reference evidence="8 9" key="1">
    <citation type="submission" date="2019-07" db="EMBL/GenBank/DDBJ databases">
        <title>Genomic Encyclopedia of Type Strains, Phase I: the one thousand microbial genomes (KMG-I) project.</title>
        <authorList>
            <person name="Kyrpides N."/>
        </authorList>
    </citation>
    <scope>NUCLEOTIDE SEQUENCE [LARGE SCALE GENOMIC DNA]</scope>
    <source>
        <strain evidence="8 9">DSM 16647</strain>
    </source>
</reference>
<dbReference type="FunFam" id="3.40.50.300:FF:000006">
    <property type="entry name" value="DNA-binding transcriptional regulator NtrC"/>
    <property type="match status" value="1"/>
</dbReference>
<dbReference type="Gene3D" id="1.10.10.60">
    <property type="entry name" value="Homeodomain-like"/>
    <property type="match status" value="1"/>
</dbReference>
<dbReference type="EMBL" id="VNHO01000003">
    <property type="protein sequence ID" value="TYP58505.1"/>
    <property type="molecule type" value="Genomic_DNA"/>
</dbReference>
<dbReference type="GO" id="GO:0005524">
    <property type="term" value="F:ATP binding"/>
    <property type="evidence" value="ECO:0007669"/>
    <property type="project" value="UniProtKB-KW"/>
</dbReference>
<dbReference type="PROSITE" id="PS00676">
    <property type="entry name" value="SIGMA54_INTERACT_2"/>
    <property type="match status" value="1"/>
</dbReference>
<feature type="domain" description="Sigma-54 factor interaction" evidence="6">
    <location>
        <begin position="154"/>
        <end position="382"/>
    </location>
</feature>
<evidence type="ECO:0000256" key="4">
    <source>
        <dbReference type="ARBA" id="ARBA00023125"/>
    </source>
</evidence>
<accession>A0A5S5AYZ9</accession>
<dbReference type="PROSITE" id="PS50112">
    <property type="entry name" value="PAS"/>
    <property type="match status" value="1"/>
</dbReference>
<keyword evidence="5" id="KW-0804">Transcription</keyword>
<protein>
    <submittedName>
        <fullName evidence="8">Arginine utilization regulatory protein</fullName>
    </submittedName>
</protein>
<dbReference type="Pfam" id="PF00158">
    <property type="entry name" value="Sigma54_activat"/>
    <property type="match status" value="1"/>
</dbReference>
<comment type="caution">
    <text evidence="8">The sequence shown here is derived from an EMBL/GenBank/DDBJ whole genome shotgun (WGS) entry which is preliminary data.</text>
</comment>